<name>A0A376TVU1_ECOLX</name>
<organism evidence="2 3">
    <name type="scientific">Escherichia coli</name>
    <dbReference type="NCBI Taxonomy" id="562"/>
    <lineage>
        <taxon>Bacteria</taxon>
        <taxon>Pseudomonadati</taxon>
        <taxon>Pseudomonadota</taxon>
        <taxon>Gammaproteobacteria</taxon>
        <taxon>Enterobacterales</taxon>
        <taxon>Enterobacteriaceae</taxon>
        <taxon>Escherichia</taxon>
    </lineage>
</organism>
<dbReference type="Proteomes" id="UP000254079">
    <property type="component" value="Unassembled WGS sequence"/>
</dbReference>
<sequence>MLLFPERAQERDIPAGDAVSVLTQDKSPVAILSGRGGAQALRERTEDVAMMARSQGREVMVIAADGRSGPVYVRKSASGRPCNAALADECRHRIAGAGDSYR</sequence>
<keyword evidence="2" id="KW-0547">Nucleotide-binding</keyword>
<dbReference type="InterPro" id="IPR054558">
    <property type="entry name" value="TraI_hel_assoc_DBD_N"/>
</dbReference>
<dbReference type="GO" id="GO:0004386">
    <property type="term" value="F:helicase activity"/>
    <property type="evidence" value="ECO:0007669"/>
    <property type="project" value="UniProtKB-KW"/>
</dbReference>
<keyword evidence="2" id="KW-0347">Helicase</keyword>
<gene>
    <name evidence="2" type="primary">traI_4</name>
    <name evidence="2" type="ORF">NCTC8622_00164</name>
</gene>
<protein>
    <submittedName>
        <fullName evidence="2">Conjugal transfer nickase/helicase TraI</fullName>
    </submittedName>
</protein>
<evidence type="ECO:0000313" key="3">
    <source>
        <dbReference type="Proteomes" id="UP000254079"/>
    </source>
</evidence>
<keyword evidence="2" id="KW-0067">ATP-binding</keyword>
<keyword evidence="2" id="KW-0378">Hydrolase</keyword>
<dbReference type="AlphaFoldDB" id="A0A376TVU1"/>
<accession>A0A376TVU1</accession>
<evidence type="ECO:0000313" key="2">
    <source>
        <dbReference type="EMBL" id="STI81239.1"/>
    </source>
</evidence>
<proteinExistence type="predicted"/>
<evidence type="ECO:0000259" key="1">
    <source>
        <dbReference type="Pfam" id="PF22232"/>
    </source>
</evidence>
<feature type="domain" description="TraI helicase-associated ssDBD N-terminal" evidence="1">
    <location>
        <begin position="34"/>
        <end position="68"/>
    </location>
</feature>
<reference evidence="2 3" key="1">
    <citation type="submission" date="2018-06" db="EMBL/GenBank/DDBJ databases">
        <authorList>
            <consortium name="Pathogen Informatics"/>
            <person name="Doyle S."/>
        </authorList>
    </citation>
    <scope>NUCLEOTIDE SEQUENCE [LARGE SCALE GENOMIC DNA]</scope>
    <source>
        <strain evidence="2 3">NCTC8622</strain>
    </source>
</reference>
<dbReference type="EMBL" id="UGCP01000001">
    <property type="protein sequence ID" value="STI81239.1"/>
    <property type="molecule type" value="Genomic_DNA"/>
</dbReference>
<dbReference type="Pfam" id="PF22232">
    <property type="entry name" value="TraI_hel_assoc_N"/>
    <property type="match status" value="1"/>
</dbReference>